<dbReference type="EMBL" id="DMAI01000003">
    <property type="protein sequence ID" value="HAE45836.1"/>
    <property type="molecule type" value="Genomic_DNA"/>
</dbReference>
<accession>A0A3B9IDN1</accession>
<dbReference type="Proteomes" id="UP000257706">
    <property type="component" value="Unassembled WGS sequence"/>
</dbReference>
<proteinExistence type="predicted"/>
<dbReference type="AlphaFoldDB" id="A0A3B9IDN1"/>
<evidence type="ECO:0000313" key="2">
    <source>
        <dbReference type="Proteomes" id="UP000257706"/>
    </source>
</evidence>
<dbReference type="Pfam" id="PF06252">
    <property type="entry name" value="GemA"/>
    <property type="match status" value="1"/>
</dbReference>
<protein>
    <recommendedName>
        <fullName evidence="3">Mu-like prophage protein gp16</fullName>
    </recommendedName>
</protein>
<sequence>MDDRTLRLRTVRAAARELGLSDDGLRDIYARTIGSRSAAAASAADLGRVLDALRAAGWAPKSRRRKGDRRPAGSAQARKIRALWVSAHNLGITYDPSETGLGEWIERQTGISAMNWVDPATLAKVIEALKAWIAREGGVDWPPADAGPLEARRAVIEAQLRRGGQLAAQVDLGRMGASELDAVIAALGVEVRRRRAA</sequence>
<evidence type="ECO:0000313" key="1">
    <source>
        <dbReference type="EMBL" id="HAE45836.1"/>
    </source>
</evidence>
<dbReference type="InterPro" id="IPR009363">
    <property type="entry name" value="Phage_Mu_Gp16"/>
</dbReference>
<gene>
    <name evidence="1" type="ORF">DCK97_00290</name>
</gene>
<organism evidence="1 2">
    <name type="scientific">Tistrella mobilis</name>
    <dbReference type="NCBI Taxonomy" id="171437"/>
    <lineage>
        <taxon>Bacteria</taxon>
        <taxon>Pseudomonadati</taxon>
        <taxon>Pseudomonadota</taxon>
        <taxon>Alphaproteobacteria</taxon>
        <taxon>Geminicoccales</taxon>
        <taxon>Geminicoccaceae</taxon>
        <taxon>Tistrella</taxon>
    </lineage>
</organism>
<comment type="caution">
    <text evidence="1">The sequence shown here is derived from an EMBL/GenBank/DDBJ whole genome shotgun (WGS) entry which is preliminary data.</text>
</comment>
<evidence type="ECO:0008006" key="3">
    <source>
        <dbReference type="Google" id="ProtNLM"/>
    </source>
</evidence>
<reference evidence="1 2" key="1">
    <citation type="journal article" date="2018" name="Nat. Biotechnol.">
        <title>A standardized bacterial taxonomy based on genome phylogeny substantially revises the tree of life.</title>
        <authorList>
            <person name="Parks D.H."/>
            <person name="Chuvochina M."/>
            <person name="Waite D.W."/>
            <person name="Rinke C."/>
            <person name="Skarshewski A."/>
            <person name="Chaumeil P.A."/>
            <person name="Hugenholtz P."/>
        </authorList>
    </citation>
    <scope>NUCLEOTIDE SEQUENCE [LARGE SCALE GENOMIC DNA]</scope>
    <source>
        <strain evidence="1">UBA8739</strain>
    </source>
</reference>
<name>A0A3B9IDN1_9PROT</name>